<evidence type="ECO:0000313" key="3">
    <source>
        <dbReference type="EMBL" id="KAK3370399.1"/>
    </source>
</evidence>
<dbReference type="InterPro" id="IPR007312">
    <property type="entry name" value="Phosphoesterase"/>
</dbReference>
<comment type="caution">
    <text evidence="3">The sequence shown here is derived from an EMBL/GenBank/DDBJ whole genome shotgun (WGS) entry which is preliminary data.</text>
</comment>
<evidence type="ECO:0000313" key="4">
    <source>
        <dbReference type="Proteomes" id="UP001285441"/>
    </source>
</evidence>
<gene>
    <name evidence="3" type="ORF">B0H63DRAFT_564571</name>
</gene>
<dbReference type="GO" id="GO:0016788">
    <property type="term" value="F:hydrolase activity, acting on ester bonds"/>
    <property type="evidence" value="ECO:0007669"/>
    <property type="project" value="InterPro"/>
</dbReference>
<dbReference type="AlphaFoldDB" id="A0AAE0K5T1"/>
<reference evidence="3" key="2">
    <citation type="submission" date="2023-06" db="EMBL/GenBank/DDBJ databases">
        <authorList>
            <consortium name="Lawrence Berkeley National Laboratory"/>
            <person name="Haridas S."/>
            <person name="Hensen N."/>
            <person name="Bonometti L."/>
            <person name="Westerberg I."/>
            <person name="Brannstrom I.O."/>
            <person name="Guillou S."/>
            <person name="Cros-Aarteil S."/>
            <person name="Calhoun S."/>
            <person name="Kuo A."/>
            <person name="Mondo S."/>
            <person name="Pangilinan J."/>
            <person name="Riley R."/>
            <person name="LaButti K."/>
            <person name="Andreopoulos B."/>
            <person name="Lipzen A."/>
            <person name="Chen C."/>
            <person name="Yanf M."/>
            <person name="Daum C."/>
            <person name="Ng V."/>
            <person name="Clum A."/>
            <person name="Steindorff A."/>
            <person name="Ohm R."/>
            <person name="Martin F."/>
            <person name="Silar P."/>
            <person name="Natvig D."/>
            <person name="Lalanne C."/>
            <person name="Gautier V."/>
            <person name="Ament-velasquez S.L."/>
            <person name="Kruys A."/>
            <person name="Hutchinson M.I."/>
            <person name="Powell A.J."/>
            <person name="Barry K."/>
            <person name="Miller A.N."/>
            <person name="Grigoriev I.V."/>
            <person name="Debuchy R."/>
            <person name="Gladieux P."/>
            <person name="Thoren M.H."/>
            <person name="Johannesson H."/>
        </authorList>
    </citation>
    <scope>NUCLEOTIDE SEQUENCE</scope>
    <source>
        <strain evidence="3">CBS 232.78</strain>
    </source>
</reference>
<dbReference type="PANTHER" id="PTHR31956">
    <property type="entry name" value="NON-SPECIFIC PHOSPHOLIPASE C4-RELATED"/>
    <property type="match status" value="1"/>
</dbReference>
<dbReference type="Proteomes" id="UP001285441">
    <property type="component" value="Unassembled WGS sequence"/>
</dbReference>
<evidence type="ECO:0000256" key="1">
    <source>
        <dbReference type="ARBA" id="ARBA00022801"/>
    </source>
</evidence>
<keyword evidence="1" id="KW-0378">Hydrolase</keyword>
<name>A0AAE0K5T1_9PEZI</name>
<dbReference type="EMBL" id="JAULSW010000009">
    <property type="protein sequence ID" value="KAK3370399.1"/>
    <property type="molecule type" value="Genomic_DNA"/>
</dbReference>
<feature type="chain" id="PRO_5042010502" evidence="2">
    <location>
        <begin position="19"/>
        <end position="453"/>
    </location>
</feature>
<organism evidence="3 4">
    <name type="scientific">Podospora didyma</name>
    <dbReference type="NCBI Taxonomy" id="330526"/>
    <lineage>
        <taxon>Eukaryota</taxon>
        <taxon>Fungi</taxon>
        <taxon>Dikarya</taxon>
        <taxon>Ascomycota</taxon>
        <taxon>Pezizomycotina</taxon>
        <taxon>Sordariomycetes</taxon>
        <taxon>Sordariomycetidae</taxon>
        <taxon>Sordariales</taxon>
        <taxon>Podosporaceae</taxon>
        <taxon>Podospora</taxon>
    </lineage>
</organism>
<protein>
    <submittedName>
        <fullName evidence="3">Phosphatidylglycerol specific phospholipase</fullName>
    </submittedName>
</protein>
<evidence type="ECO:0000256" key="2">
    <source>
        <dbReference type="SAM" id="SignalP"/>
    </source>
</evidence>
<dbReference type="PANTHER" id="PTHR31956:SF24">
    <property type="entry name" value="PHOSPHOESTERASE SUPERFAMILY PROTEIN (AFU_ORTHOLOGUE AFUA_1G17590)"/>
    <property type="match status" value="1"/>
</dbReference>
<dbReference type="InterPro" id="IPR017850">
    <property type="entry name" value="Alkaline_phosphatase_core_sf"/>
</dbReference>
<keyword evidence="2" id="KW-0732">Signal</keyword>
<dbReference type="Gene3D" id="3.40.720.10">
    <property type="entry name" value="Alkaline Phosphatase, subunit A"/>
    <property type="match status" value="2"/>
</dbReference>
<keyword evidence="4" id="KW-1185">Reference proteome</keyword>
<accession>A0AAE0K5T1</accession>
<feature type="signal peptide" evidence="2">
    <location>
        <begin position="1"/>
        <end position="18"/>
    </location>
</feature>
<dbReference type="GO" id="GO:0009395">
    <property type="term" value="P:phospholipid catabolic process"/>
    <property type="evidence" value="ECO:0007669"/>
    <property type="project" value="TreeGrafter"/>
</dbReference>
<dbReference type="Pfam" id="PF04185">
    <property type="entry name" value="Phosphoesterase"/>
    <property type="match status" value="1"/>
</dbReference>
<sequence>MQLSTLLGMLAFAAAAQAIPAEPLNSRSTASLKAAIKNVVILVMENRSLDNLLGGQTTAGIENPIHNGPYCNAWSLTNPSAGTACSAANNYDSVLNDPDHAVYGNNMQFYGTFVPNNTAIAAGTLVATQKGFAQDQLRVYPSVSKTTLTKQVMGYYTEAQVPILTSLVKNFVTFNHWHSDVPGPTNPNRLALVSGSSYGHGSNDAQFKAAGFNQKSMFQSVTEAGKNWRNYHDPAGGTGPEANWFNWTHTAGLTNRIVNLSQFHVDAAAGNLTSLSFLNPSCCGVGTTSMHPSGLISAGETLIKNVYESLRASPQWNSTLFILTFDETGGFHDHVPPPVVPRPDTLTFTTTTPGSGGSYTFPFNRLGGRIPTLLISPWVGKGLVEQKGTNSAGQTVSYSATSILRTLGLLFDFAPYNPRVSAAPAFDHLVLTATRTAPATLPTVVPFRAKLLA</sequence>
<proteinExistence type="predicted"/>
<reference evidence="3" key="1">
    <citation type="journal article" date="2023" name="Mol. Phylogenet. Evol.">
        <title>Genome-scale phylogeny and comparative genomics of the fungal order Sordariales.</title>
        <authorList>
            <person name="Hensen N."/>
            <person name="Bonometti L."/>
            <person name="Westerberg I."/>
            <person name="Brannstrom I.O."/>
            <person name="Guillou S."/>
            <person name="Cros-Aarteil S."/>
            <person name="Calhoun S."/>
            <person name="Haridas S."/>
            <person name="Kuo A."/>
            <person name="Mondo S."/>
            <person name="Pangilinan J."/>
            <person name="Riley R."/>
            <person name="LaButti K."/>
            <person name="Andreopoulos B."/>
            <person name="Lipzen A."/>
            <person name="Chen C."/>
            <person name="Yan M."/>
            <person name="Daum C."/>
            <person name="Ng V."/>
            <person name="Clum A."/>
            <person name="Steindorff A."/>
            <person name="Ohm R.A."/>
            <person name="Martin F."/>
            <person name="Silar P."/>
            <person name="Natvig D.O."/>
            <person name="Lalanne C."/>
            <person name="Gautier V."/>
            <person name="Ament-Velasquez S.L."/>
            <person name="Kruys A."/>
            <person name="Hutchinson M.I."/>
            <person name="Powell A.J."/>
            <person name="Barry K."/>
            <person name="Miller A.N."/>
            <person name="Grigoriev I.V."/>
            <person name="Debuchy R."/>
            <person name="Gladieux P."/>
            <person name="Hiltunen Thoren M."/>
            <person name="Johannesson H."/>
        </authorList>
    </citation>
    <scope>NUCLEOTIDE SEQUENCE</scope>
    <source>
        <strain evidence="3">CBS 232.78</strain>
    </source>
</reference>